<dbReference type="Pfam" id="PF07707">
    <property type="entry name" value="BACK"/>
    <property type="match status" value="1"/>
</dbReference>
<accession>A0ABM0JY08</accession>
<proteinExistence type="predicted"/>
<dbReference type="SMART" id="SM00875">
    <property type="entry name" value="BACK"/>
    <property type="match status" value="1"/>
</dbReference>
<dbReference type="GeneID" id="101857426"/>
<dbReference type="InterPro" id="IPR056184">
    <property type="entry name" value="TRAF_BTBD17"/>
</dbReference>
<dbReference type="Pfam" id="PF23651">
    <property type="entry name" value="TRAF_BTBD17"/>
    <property type="match status" value="1"/>
</dbReference>
<gene>
    <name evidence="3" type="primary">LOC101857426</name>
</gene>
<dbReference type="CDD" id="cd18493">
    <property type="entry name" value="BACK_BTBD17"/>
    <property type="match status" value="1"/>
</dbReference>
<evidence type="ECO:0000313" key="2">
    <source>
        <dbReference type="Proteomes" id="UP000694888"/>
    </source>
</evidence>
<dbReference type="PANTHER" id="PTHR24410:SF41">
    <property type="entry name" value="HL07962P"/>
    <property type="match status" value="1"/>
</dbReference>
<dbReference type="SUPFAM" id="SSF54695">
    <property type="entry name" value="POZ domain"/>
    <property type="match status" value="1"/>
</dbReference>
<evidence type="ECO:0000259" key="1">
    <source>
        <dbReference type="PROSITE" id="PS50097"/>
    </source>
</evidence>
<dbReference type="Pfam" id="PF00651">
    <property type="entry name" value="BTB"/>
    <property type="match status" value="1"/>
</dbReference>
<dbReference type="InterPro" id="IPR011333">
    <property type="entry name" value="SKP1/BTB/POZ_sf"/>
</dbReference>
<reference evidence="3" key="1">
    <citation type="submission" date="2025-08" db="UniProtKB">
        <authorList>
            <consortium name="RefSeq"/>
        </authorList>
    </citation>
    <scope>IDENTIFICATION</scope>
</reference>
<evidence type="ECO:0000313" key="3">
    <source>
        <dbReference type="RefSeq" id="XP_005104210.1"/>
    </source>
</evidence>
<keyword evidence="2" id="KW-1185">Reference proteome</keyword>
<dbReference type="Gene3D" id="3.30.710.10">
    <property type="entry name" value="Potassium Channel Kv1.1, Chain A"/>
    <property type="match status" value="1"/>
</dbReference>
<dbReference type="RefSeq" id="XP_005104210.1">
    <property type="nucleotide sequence ID" value="XM_005104153.3"/>
</dbReference>
<dbReference type="PANTHER" id="PTHR24410">
    <property type="entry name" value="HL07962P-RELATED"/>
    <property type="match status" value="1"/>
</dbReference>
<dbReference type="Gene3D" id="1.25.40.420">
    <property type="match status" value="1"/>
</dbReference>
<name>A0ABM0JY08_APLCA</name>
<dbReference type="InterPro" id="IPR051481">
    <property type="entry name" value="BTB-POZ/Galectin-3-binding"/>
</dbReference>
<dbReference type="PROSITE" id="PS50097">
    <property type="entry name" value="BTB"/>
    <property type="match status" value="1"/>
</dbReference>
<dbReference type="SMART" id="SM00225">
    <property type="entry name" value="BTB"/>
    <property type="match status" value="1"/>
</dbReference>
<protein>
    <submittedName>
        <fullName evidence="3">BTB/POZ domain-containing protein 17</fullName>
    </submittedName>
</protein>
<feature type="domain" description="BTB" evidence="1">
    <location>
        <begin position="29"/>
        <end position="99"/>
    </location>
</feature>
<sequence>MAGAGEIIISNASGLSFRLQSLYQSGDMCDIQINVGKKTFQAHKLILCASSDVFKTMLTSVRWTEANKQSIVLVEDRSCETIFDRFLHYIYSGELFVSHATVGPLFILADKYNIRDLIPLCRRYMLENLDAPVDDLSVLQWWQIANLHRDFELQEKTLSYIELNFSKVIQTTDFLNANVHTLNILLSSSRIVIPNELMLFYGLKHWLEAYIECSCSSLTVRELKKVFKELTRHIRWPMMTKDELEWLQEDSDMQQFIATYRNFMYLPSPEDLELDSTDEPGISDPWCFVAEFTDRHCLNVEPRCSASPKSDLKKRKPRKIDNGICDKNRSAASRVYLSDHWSSSLTVSDFAAFPRYGTRTFFFSTPRTGFRRDTSTLDWEVEVHPKGVHFQPAILIGLERDGNKVVDETFVNTVRVSVMSRSPAELPVKVEVNILVQASSPSNPDCLYIERCRRQVCIFDSSSSRHNLDDIVPQENMGVYLQPDVHFPGLAVSPTLAFSLGIVIRPID</sequence>
<dbReference type="Proteomes" id="UP000694888">
    <property type="component" value="Unplaced"/>
</dbReference>
<dbReference type="InterPro" id="IPR000210">
    <property type="entry name" value="BTB/POZ_dom"/>
</dbReference>
<organism evidence="2 3">
    <name type="scientific">Aplysia californica</name>
    <name type="common">California sea hare</name>
    <dbReference type="NCBI Taxonomy" id="6500"/>
    <lineage>
        <taxon>Eukaryota</taxon>
        <taxon>Metazoa</taxon>
        <taxon>Spiralia</taxon>
        <taxon>Lophotrochozoa</taxon>
        <taxon>Mollusca</taxon>
        <taxon>Gastropoda</taxon>
        <taxon>Heterobranchia</taxon>
        <taxon>Euthyneura</taxon>
        <taxon>Tectipleura</taxon>
        <taxon>Aplysiida</taxon>
        <taxon>Aplysioidea</taxon>
        <taxon>Aplysiidae</taxon>
        <taxon>Aplysia</taxon>
    </lineage>
</organism>
<dbReference type="InterPro" id="IPR011705">
    <property type="entry name" value="BACK"/>
</dbReference>